<organism evidence="2 3">
    <name type="scientific">Cristinia sonorae</name>
    <dbReference type="NCBI Taxonomy" id="1940300"/>
    <lineage>
        <taxon>Eukaryota</taxon>
        <taxon>Fungi</taxon>
        <taxon>Dikarya</taxon>
        <taxon>Basidiomycota</taxon>
        <taxon>Agaricomycotina</taxon>
        <taxon>Agaricomycetes</taxon>
        <taxon>Agaricomycetidae</taxon>
        <taxon>Agaricales</taxon>
        <taxon>Pleurotineae</taxon>
        <taxon>Stephanosporaceae</taxon>
        <taxon>Cristinia</taxon>
    </lineage>
</organism>
<dbReference type="Pfam" id="PF08584">
    <property type="entry name" value="Ribonuc_P_40"/>
    <property type="match status" value="1"/>
</dbReference>
<name>A0A8K0UTF5_9AGAR</name>
<reference evidence="2" key="1">
    <citation type="journal article" date="2021" name="New Phytol.">
        <title>Evolutionary innovations through gain and loss of genes in the ectomycorrhizal Boletales.</title>
        <authorList>
            <person name="Wu G."/>
            <person name="Miyauchi S."/>
            <person name="Morin E."/>
            <person name="Kuo A."/>
            <person name="Drula E."/>
            <person name="Varga T."/>
            <person name="Kohler A."/>
            <person name="Feng B."/>
            <person name="Cao Y."/>
            <person name="Lipzen A."/>
            <person name="Daum C."/>
            <person name="Hundley H."/>
            <person name="Pangilinan J."/>
            <person name="Johnson J."/>
            <person name="Barry K."/>
            <person name="LaButti K."/>
            <person name="Ng V."/>
            <person name="Ahrendt S."/>
            <person name="Min B."/>
            <person name="Choi I.G."/>
            <person name="Park H."/>
            <person name="Plett J.M."/>
            <person name="Magnuson J."/>
            <person name="Spatafora J.W."/>
            <person name="Nagy L.G."/>
            <person name="Henrissat B."/>
            <person name="Grigoriev I.V."/>
            <person name="Yang Z.L."/>
            <person name="Xu J."/>
            <person name="Martin F.M."/>
        </authorList>
    </citation>
    <scope>NUCLEOTIDE SEQUENCE</scope>
    <source>
        <strain evidence="2">KKN 215</strain>
    </source>
</reference>
<evidence type="ECO:0000256" key="1">
    <source>
        <dbReference type="SAM" id="MobiDB-lite"/>
    </source>
</evidence>
<accession>A0A8K0UTF5</accession>
<dbReference type="GO" id="GO:0004526">
    <property type="term" value="F:ribonuclease P activity"/>
    <property type="evidence" value="ECO:0007669"/>
    <property type="project" value="TreeGrafter"/>
</dbReference>
<dbReference type="GO" id="GO:0030681">
    <property type="term" value="C:multimeric ribonuclease P complex"/>
    <property type="evidence" value="ECO:0007669"/>
    <property type="project" value="TreeGrafter"/>
</dbReference>
<keyword evidence="3" id="KW-1185">Reference proteome</keyword>
<comment type="caution">
    <text evidence="2">The sequence shown here is derived from an EMBL/GenBank/DDBJ whole genome shotgun (WGS) entry which is preliminary data.</text>
</comment>
<dbReference type="PANTHER" id="PTHR15396">
    <property type="entry name" value="RIBONUCLEASE P PROTEIN SUBUNIT P40"/>
    <property type="match status" value="1"/>
</dbReference>
<dbReference type="OrthoDB" id="63112at2759"/>
<proteinExistence type="predicted"/>
<dbReference type="GO" id="GO:0000171">
    <property type="term" value="F:ribonuclease MRP activity"/>
    <property type="evidence" value="ECO:0007669"/>
    <property type="project" value="TreeGrafter"/>
</dbReference>
<dbReference type="GO" id="GO:0000172">
    <property type="term" value="C:ribonuclease MRP complex"/>
    <property type="evidence" value="ECO:0007669"/>
    <property type="project" value="TreeGrafter"/>
</dbReference>
<dbReference type="AlphaFoldDB" id="A0A8K0UTF5"/>
<dbReference type="Proteomes" id="UP000813824">
    <property type="component" value="Unassembled WGS sequence"/>
</dbReference>
<protein>
    <submittedName>
        <fullName evidence="2">Ribonuclease P 40kDa subunit-domain-containing protein</fullName>
    </submittedName>
</protein>
<dbReference type="GO" id="GO:0001682">
    <property type="term" value="P:tRNA 5'-leader removal"/>
    <property type="evidence" value="ECO:0007669"/>
    <property type="project" value="InterPro"/>
</dbReference>
<evidence type="ECO:0000313" key="2">
    <source>
        <dbReference type="EMBL" id="KAH8103482.1"/>
    </source>
</evidence>
<dbReference type="EMBL" id="JAEVFJ010000007">
    <property type="protein sequence ID" value="KAH8103482.1"/>
    <property type="molecule type" value="Genomic_DNA"/>
</dbReference>
<evidence type="ECO:0000313" key="3">
    <source>
        <dbReference type="Proteomes" id="UP000813824"/>
    </source>
</evidence>
<feature type="region of interest" description="Disordered" evidence="1">
    <location>
        <begin position="1"/>
        <end position="25"/>
    </location>
</feature>
<gene>
    <name evidence="2" type="ORF">BXZ70DRAFT_925852</name>
</gene>
<dbReference type="InterPro" id="IPR013893">
    <property type="entry name" value="RNase_P_Rpp40"/>
</dbReference>
<sequence length="359" mass="39951">MEKRRTVITVGEHDSSDDTPESNRHKKIQSLASSHPFTAQENVVFPASENLLAVLSSTQTVYGKRQWTVNEFIEYARPILNSSVELLALGSAPDTDDVWSLDPRGVLTLSVGKETYERLGIVGSKLPWKSHQHIHNISVSLIAKNEHPSHPYSPKIKAAFEAWDQRHGLWDVLFSCDDSSSLPNPGDMELWEVKPRARELNQVRIPNMRDIPFPSGNPALDSEEWGDEIGALFEWVGMASLGSQRLPASDSVDPYLAVYDPPLPMEVGDLVSVRWTGFLTPGLVVDILNRTISAGFVAITGQSFTNTPVAHMLRNVPSKRVPKRDGEDTWCMVIATQKEGSVRRWVLAESVGPHDTRWG</sequence>
<feature type="compositionally biased region" description="Basic and acidic residues" evidence="1">
    <location>
        <begin position="1"/>
        <end position="16"/>
    </location>
</feature>
<dbReference type="PANTHER" id="PTHR15396:SF1">
    <property type="entry name" value="RIBONUCLEASE P PROTEIN SUBUNIT P40"/>
    <property type="match status" value="1"/>
</dbReference>
<dbReference type="GO" id="GO:0000447">
    <property type="term" value="P:endonucleolytic cleavage in ITS1 to separate SSU-rRNA from 5.8S rRNA and LSU-rRNA from tricistronic rRNA transcript (SSU-rRNA, 5.8S rRNA, LSU-rRNA)"/>
    <property type="evidence" value="ECO:0007669"/>
    <property type="project" value="TreeGrafter"/>
</dbReference>